<reference evidence="1" key="1">
    <citation type="submission" date="2018-02" db="EMBL/GenBank/DDBJ databases">
        <title>Rhizophora mucronata_Transcriptome.</title>
        <authorList>
            <person name="Meera S.P."/>
            <person name="Sreeshan A."/>
            <person name="Augustine A."/>
        </authorList>
    </citation>
    <scope>NUCLEOTIDE SEQUENCE</scope>
    <source>
        <tissue evidence="1">Leaf</tissue>
    </source>
</reference>
<protein>
    <submittedName>
        <fullName evidence="1">Uncharacterized protein</fullName>
    </submittedName>
</protein>
<dbReference type="EMBL" id="GGEC01086433">
    <property type="protein sequence ID" value="MBX66917.1"/>
    <property type="molecule type" value="Transcribed_RNA"/>
</dbReference>
<dbReference type="AlphaFoldDB" id="A0A2P2QJ41"/>
<name>A0A2P2QJ41_RHIMU</name>
<organism evidence="1">
    <name type="scientific">Rhizophora mucronata</name>
    <name type="common">Asiatic mangrove</name>
    <dbReference type="NCBI Taxonomy" id="61149"/>
    <lineage>
        <taxon>Eukaryota</taxon>
        <taxon>Viridiplantae</taxon>
        <taxon>Streptophyta</taxon>
        <taxon>Embryophyta</taxon>
        <taxon>Tracheophyta</taxon>
        <taxon>Spermatophyta</taxon>
        <taxon>Magnoliopsida</taxon>
        <taxon>eudicotyledons</taxon>
        <taxon>Gunneridae</taxon>
        <taxon>Pentapetalae</taxon>
        <taxon>rosids</taxon>
        <taxon>fabids</taxon>
        <taxon>Malpighiales</taxon>
        <taxon>Rhizophoraceae</taxon>
        <taxon>Rhizophora</taxon>
    </lineage>
</organism>
<sequence length="20" mass="2337">MLCRIYLFAKSLLVMLPVIL</sequence>
<proteinExistence type="predicted"/>
<evidence type="ECO:0000313" key="1">
    <source>
        <dbReference type="EMBL" id="MBX66917.1"/>
    </source>
</evidence>
<accession>A0A2P2QJ41</accession>